<dbReference type="InterPro" id="IPR017441">
    <property type="entry name" value="Protein_kinase_ATP_BS"/>
</dbReference>
<dbReference type="InterPro" id="IPR011990">
    <property type="entry name" value="TPR-like_helical_dom_sf"/>
</dbReference>
<keyword evidence="3 8" id="KW-0418">Kinase</keyword>
<proteinExistence type="predicted"/>
<dbReference type="InterPro" id="IPR000719">
    <property type="entry name" value="Prot_kinase_dom"/>
</dbReference>
<dbReference type="SMART" id="SM00220">
    <property type="entry name" value="S_TKc"/>
    <property type="match status" value="1"/>
</dbReference>
<protein>
    <submittedName>
        <fullName evidence="8">Serine/threonine-protein kinase PrkC</fullName>
        <ecNumber evidence="8">2.7.11.1</ecNumber>
    </submittedName>
</protein>
<dbReference type="EMBL" id="CP036526">
    <property type="protein sequence ID" value="QDT11837.1"/>
    <property type="molecule type" value="Genomic_DNA"/>
</dbReference>
<dbReference type="OrthoDB" id="9801841at2"/>
<dbReference type="PROSITE" id="PS50011">
    <property type="entry name" value="PROTEIN_KINASE_DOM"/>
    <property type="match status" value="1"/>
</dbReference>
<evidence type="ECO:0000256" key="6">
    <source>
        <dbReference type="SAM" id="MobiDB-lite"/>
    </source>
</evidence>
<feature type="region of interest" description="Disordered" evidence="6">
    <location>
        <begin position="137"/>
        <end position="171"/>
    </location>
</feature>
<dbReference type="EC" id="2.7.11.1" evidence="8"/>
<feature type="region of interest" description="Disordered" evidence="6">
    <location>
        <begin position="80"/>
        <end position="125"/>
    </location>
</feature>
<dbReference type="InterPro" id="IPR011009">
    <property type="entry name" value="Kinase-like_dom_sf"/>
</dbReference>
<organism evidence="8 9">
    <name type="scientific">Stieleria marina</name>
    <dbReference type="NCBI Taxonomy" id="1930275"/>
    <lineage>
        <taxon>Bacteria</taxon>
        <taxon>Pseudomonadati</taxon>
        <taxon>Planctomycetota</taxon>
        <taxon>Planctomycetia</taxon>
        <taxon>Pirellulales</taxon>
        <taxon>Pirellulaceae</taxon>
        <taxon>Stieleria</taxon>
    </lineage>
</organism>
<dbReference type="InterPro" id="IPR008271">
    <property type="entry name" value="Ser/Thr_kinase_AS"/>
</dbReference>
<keyword evidence="4 5" id="KW-0067">ATP-binding</keyword>
<dbReference type="Pfam" id="PF00069">
    <property type="entry name" value="Pkinase"/>
    <property type="match status" value="1"/>
</dbReference>
<dbReference type="PROSITE" id="PS00108">
    <property type="entry name" value="PROTEIN_KINASE_ST"/>
    <property type="match status" value="1"/>
</dbReference>
<dbReference type="GO" id="GO:0005524">
    <property type="term" value="F:ATP binding"/>
    <property type="evidence" value="ECO:0007669"/>
    <property type="project" value="UniProtKB-UniRule"/>
</dbReference>
<evidence type="ECO:0000256" key="5">
    <source>
        <dbReference type="PROSITE-ProRule" id="PRU10141"/>
    </source>
</evidence>
<dbReference type="Gene3D" id="3.30.200.20">
    <property type="entry name" value="Phosphorylase Kinase, domain 1"/>
    <property type="match status" value="1"/>
</dbReference>
<dbReference type="AlphaFoldDB" id="A0A517NXI4"/>
<dbReference type="Gene3D" id="1.25.40.10">
    <property type="entry name" value="Tetratricopeptide repeat domain"/>
    <property type="match status" value="1"/>
</dbReference>
<dbReference type="SUPFAM" id="SSF56112">
    <property type="entry name" value="Protein kinase-like (PK-like)"/>
    <property type="match status" value="1"/>
</dbReference>
<evidence type="ECO:0000256" key="1">
    <source>
        <dbReference type="ARBA" id="ARBA00022679"/>
    </source>
</evidence>
<feature type="domain" description="Protein kinase" evidence="7">
    <location>
        <begin position="181"/>
        <end position="495"/>
    </location>
</feature>
<evidence type="ECO:0000256" key="3">
    <source>
        <dbReference type="ARBA" id="ARBA00022777"/>
    </source>
</evidence>
<dbReference type="Proteomes" id="UP000319817">
    <property type="component" value="Chromosome"/>
</dbReference>
<feature type="binding site" evidence="5">
    <location>
        <position position="210"/>
    </location>
    <ligand>
        <name>ATP</name>
        <dbReference type="ChEBI" id="CHEBI:30616"/>
    </ligand>
</feature>
<feature type="region of interest" description="Disordered" evidence="6">
    <location>
        <begin position="317"/>
        <end position="339"/>
    </location>
</feature>
<dbReference type="PANTHER" id="PTHR43289:SF6">
    <property type="entry name" value="SERINE_THREONINE-PROTEIN KINASE NEKL-3"/>
    <property type="match status" value="1"/>
</dbReference>
<dbReference type="CDD" id="cd14014">
    <property type="entry name" value="STKc_PknB_like"/>
    <property type="match status" value="1"/>
</dbReference>
<evidence type="ECO:0000313" key="8">
    <source>
        <dbReference type="EMBL" id="QDT11837.1"/>
    </source>
</evidence>
<keyword evidence="1 8" id="KW-0808">Transferase</keyword>
<keyword evidence="2 5" id="KW-0547">Nucleotide-binding</keyword>
<dbReference type="PANTHER" id="PTHR43289">
    <property type="entry name" value="MITOGEN-ACTIVATED PROTEIN KINASE KINASE KINASE 20-RELATED"/>
    <property type="match status" value="1"/>
</dbReference>
<evidence type="ECO:0000256" key="4">
    <source>
        <dbReference type="ARBA" id="ARBA00022840"/>
    </source>
</evidence>
<accession>A0A517NXI4</accession>
<dbReference type="SUPFAM" id="SSF48452">
    <property type="entry name" value="TPR-like"/>
    <property type="match status" value="1"/>
</dbReference>
<gene>
    <name evidence="8" type="primary">prkC_24</name>
    <name evidence="8" type="ORF">K239x_38370</name>
</gene>
<evidence type="ECO:0000313" key="9">
    <source>
        <dbReference type="Proteomes" id="UP000319817"/>
    </source>
</evidence>
<sequence length="991" mass="107941">MNIDDLSATDLAKIDAICLQYEADLRHGRAPTIDSIVKHIGGEHSELLRSELSAIHDEIQEQGKPQFASVPFQIPALQQPAQGAAVQGTDTDQTVRAGSDGRTLEFANDAPGKDNNNEVPGKKSAANIDLTIAQPSLKSEHSSGGSPANRAENQSPNHASKTYSKDDEIRLPTHGERLGPYIVGAQIGQGGMGAVYRAIDTRLDREVAIKLLSIGGSRRKELNDRFEREAKAVAAISHPSIVELFDVGVFNDLPYAVMELLHGETLAERLERGRLSANEVRFIGSQIADALATAHHAGVIHRDLKPQNVMLLGAKTRRENEPESDDATKSPSDGQPTLAPSRFEIATNEQLGKGNKQSSRVKVFDFGLSHVSADVMPDDVMDTKAGMVMGTPGYMSPEQVRGESVTEASDIFALGCVLYRSFYGIDPIRGATAAERFANTLTEPDPPDESIVREDQDLADLIARCLSQSLDERPASASEIESLLQQSPQYRDPVMSQLHAGYQSGEIFRRRFLASLSGGVVGALAGFMALPNAISELHQIRSIAVLSLDSDMTGVDGPVGSGPLGSRSLAPGEKLSALLVNELSQLSDVQVRPYRTLSAKNPEDFRRLGNELEVEAFVTGSVTPTLKGGKEFLNVDLKIVSASDGRQLWGHQGIQEVGDNLLEQSKLATDIADKIGRRLTATLQQSPAPKRSSYQCLVDGKVRSDPDSKTGMERALICLNRARDRDPSFVQPVAGIALVSMTLAWQSDAQSTERLVQEAIDAIDKALELNGSYVDARLANAMIQWQTLGSFDKADEELTSLAMLHPYHWQVQHQYGLLQLALGEQNKAMQSLNLASRLNPMSALVKTDVARAAWMSGNAERAITDANLLAEKFAGQESAQRLSRGLLIDIYEHQKQFDKAAELDSGFQMPPQLNQQSYFAQRANRLIALPYGPFGEIMNQTIFDARSPSEMNASYFDSRSDSRSPAFPLLLAVHPTFTVLRQLEIAKDWLA</sequence>
<evidence type="ECO:0000256" key="2">
    <source>
        <dbReference type="ARBA" id="ARBA00022741"/>
    </source>
</evidence>
<dbReference type="RefSeq" id="WP_145419604.1">
    <property type="nucleotide sequence ID" value="NZ_CP036526.1"/>
</dbReference>
<feature type="compositionally biased region" description="Polar residues" evidence="6">
    <location>
        <begin position="137"/>
        <end position="162"/>
    </location>
</feature>
<dbReference type="PROSITE" id="PS00107">
    <property type="entry name" value="PROTEIN_KINASE_ATP"/>
    <property type="match status" value="1"/>
</dbReference>
<dbReference type="GO" id="GO:0004674">
    <property type="term" value="F:protein serine/threonine kinase activity"/>
    <property type="evidence" value="ECO:0007669"/>
    <property type="project" value="UniProtKB-EC"/>
</dbReference>
<dbReference type="Gene3D" id="1.10.510.10">
    <property type="entry name" value="Transferase(Phosphotransferase) domain 1"/>
    <property type="match status" value="1"/>
</dbReference>
<keyword evidence="9" id="KW-1185">Reference proteome</keyword>
<name>A0A517NXI4_9BACT</name>
<reference evidence="8 9" key="1">
    <citation type="submission" date="2019-02" db="EMBL/GenBank/DDBJ databases">
        <title>Deep-cultivation of Planctomycetes and their phenomic and genomic characterization uncovers novel biology.</title>
        <authorList>
            <person name="Wiegand S."/>
            <person name="Jogler M."/>
            <person name="Boedeker C."/>
            <person name="Pinto D."/>
            <person name="Vollmers J."/>
            <person name="Rivas-Marin E."/>
            <person name="Kohn T."/>
            <person name="Peeters S.H."/>
            <person name="Heuer A."/>
            <person name="Rast P."/>
            <person name="Oberbeckmann S."/>
            <person name="Bunk B."/>
            <person name="Jeske O."/>
            <person name="Meyerdierks A."/>
            <person name="Storesund J.E."/>
            <person name="Kallscheuer N."/>
            <person name="Luecker S."/>
            <person name="Lage O.M."/>
            <person name="Pohl T."/>
            <person name="Merkel B.J."/>
            <person name="Hornburger P."/>
            <person name="Mueller R.-W."/>
            <person name="Bruemmer F."/>
            <person name="Labrenz M."/>
            <person name="Spormann A.M."/>
            <person name="Op den Camp H."/>
            <person name="Overmann J."/>
            <person name="Amann R."/>
            <person name="Jetten M.S.M."/>
            <person name="Mascher T."/>
            <person name="Medema M.H."/>
            <person name="Devos D.P."/>
            <person name="Kaster A.-K."/>
            <person name="Ovreas L."/>
            <person name="Rohde M."/>
            <person name="Galperin M.Y."/>
            <person name="Jogler C."/>
        </authorList>
    </citation>
    <scope>NUCLEOTIDE SEQUENCE [LARGE SCALE GENOMIC DNA]</scope>
    <source>
        <strain evidence="8 9">K23_9</strain>
    </source>
</reference>
<evidence type="ECO:0000259" key="7">
    <source>
        <dbReference type="PROSITE" id="PS50011"/>
    </source>
</evidence>